<evidence type="ECO:0000256" key="9">
    <source>
        <dbReference type="ARBA" id="ARBA00023136"/>
    </source>
</evidence>
<sequence length="133" mass="14637">MKLFRKSGFTLIELLIVIVILGLLASLVAPQMFSKVDSSKIKTAETQMRMLETSLNTYRLDMGGYPDNLNELIASNKPGWDGPYLPRDVPLDPWGNPYVYGLPGLSGKPFSLLSYGRDGKEGGEGEDADILLQ</sequence>
<dbReference type="AlphaFoldDB" id="A0A486XV73"/>
<evidence type="ECO:0000259" key="10">
    <source>
        <dbReference type="Pfam" id="PF08334"/>
    </source>
</evidence>
<proteinExistence type="inferred from homology"/>
<comment type="similarity">
    <text evidence="2">Belongs to the GSP G family.</text>
</comment>
<dbReference type="InterPro" id="IPR000983">
    <property type="entry name" value="Bac_GSPG_pilin"/>
</dbReference>
<keyword evidence="9" id="KW-0472">Membrane</keyword>
<dbReference type="NCBIfam" id="TIGR01710">
    <property type="entry name" value="typeII_sec_gspG"/>
    <property type="match status" value="1"/>
</dbReference>
<evidence type="ECO:0000256" key="5">
    <source>
        <dbReference type="ARBA" id="ARBA00022481"/>
    </source>
</evidence>
<dbReference type="GO" id="GO:0015628">
    <property type="term" value="P:protein secretion by the type II secretion system"/>
    <property type="evidence" value="ECO:0007669"/>
    <property type="project" value="InterPro"/>
</dbReference>
<dbReference type="InterPro" id="IPR045584">
    <property type="entry name" value="Pilin-like"/>
</dbReference>
<keyword evidence="4" id="KW-1003">Cell membrane</keyword>
<dbReference type="Gene3D" id="3.30.700.10">
    <property type="entry name" value="Glycoprotein, Type 4 Pilin"/>
    <property type="match status" value="1"/>
</dbReference>
<evidence type="ECO:0000256" key="2">
    <source>
        <dbReference type="ARBA" id="ARBA00009984"/>
    </source>
</evidence>
<dbReference type="InterPro" id="IPR010054">
    <property type="entry name" value="Type2_sec_GspG"/>
</dbReference>
<dbReference type="PANTHER" id="PTHR30093">
    <property type="entry name" value="GENERAL SECRETION PATHWAY PROTEIN G"/>
    <property type="match status" value="1"/>
</dbReference>
<evidence type="ECO:0000256" key="1">
    <source>
        <dbReference type="ARBA" id="ARBA00004377"/>
    </source>
</evidence>
<evidence type="ECO:0000256" key="4">
    <source>
        <dbReference type="ARBA" id="ARBA00022475"/>
    </source>
</evidence>
<evidence type="ECO:0000256" key="8">
    <source>
        <dbReference type="ARBA" id="ARBA00022989"/>
    </source>
</evidence>
<evidence type="ECO:0000313" key="11">
    <source>
        <dbReference type="EMBL" id="VHO06538.1"/>
    </source>
</evidence>
<dbReference type="PROSITE" id="PS00409">
    <property type="entry name" value="PROKAR_NTER_METHYL"/>
    <property type="match status" value="1"/>
</dbReference>
<name>A0A486XV73_9GAMM</name>
<dbReference type="Pfam" id="PF08334">
    <property type="entry name" value="T2SSG"/>
    <property type="match status" value="1"/>
</dbReference>
<dbReference type="PRINTS" id="PR00813">
    <property type="entry name" value="BCTERIALGSPG"/>
</dbReference>
<evidence type="ECO:0000256" key="7">
    <source>
        <dbReference type="ARBA" id="ARBA00022692"/>
    </source>
</evidence>
<dbReference type="EMBL" id="CAAJGR010000034">
    <property type="protein sequence ID" value="VHO06538.1"/>
    <property type="molecule type" value="Genomic_DNA"/>
</dbReference>
<keyword evidence="8" id="KW-1133">Transmembrane helix</keyword>
<dbReference type="NCBIfam" id="TIGR02532">
    <property type="entry name" value="IV_pilin_GFxxxE"/>
    <property type="match status" value="1"/>
</dbReference>
<comment type="subcellular location">
    <subcellularLocation>
        <location evidence="1">Cell inner membrane</location>
        <topology evidence="1">Single-pass membrane protein</topology>
    </subcellularLocation>
</comment>
<reference evidence="11" key="1">
    <citation type="submission" date="2019-04" db="EMBL/GenBank/DDBJ databases">
        <authorList>
            <person name="Brambilla D."/>
        </authorList>
    </citation>
    <scope>NUCLEOTIDE SEQUENCE</scope>
    <source>
        <strain evidence="11">BAL1</strain>
    </source>
</reference>
<dbReference type="InterPro" id="IPR012902">
    <property type="entry name" value="N_methyl_site"/>
</dbReference>
<feature type="domain" description="Type II secretion system protein GspG C-terminal" evidence="10">
    <location>
        <begin position="32"/>
        <end position="131"/>
    </location>
</feature>
<protein>
    <recommendedName>
        <fullName evidence="3">Type II secretion system core protein G</fullName>
    </recommendedName>
</protein>
<gene>
    <name evidence="11" type="ORF">BAL341_3552</name>
</gene>
<organism evidence="11">
    <name type="scientific">Rheinheimera sp. BAL341</name>
    <dbReference type="NCBI Taxonomy" id="1708203"/>
    <lineage>
        <taxon>Bacteria</taxon>
        <taxon>Pseudomonadati</taxon>
        <taxon>Pseudomonadota</taxon>
        <taxon>Gammaproteobacteria</taxon>
        <taxon>Chromatiales</taxon>
        <taxon>Chromatiaceae</taxon>
        <taxon>Rheinheimera</taxon>
    </lineage>
</organism>
<keyword evidence="6" id="KW-0997">Cell inner membrane</keyword>
<dbReference type="GO" id="GO:0015627">
    <property type="term" value="C:type II protein secretion system complex"/>
    <property type="evidence" value="ECO:0007669"/>
    <property type="project" value="InterPro"/>
</dbReference>
<dbReference type="SUPFAM" id="SSF54523">
    <property type="entry name" value="Pili subunits"/>
    <property type="match status" value="1"/>
</dbReference>
<keyword evidence="7" id="KW-0812">Transmembrane</keyword>
<dbReference type="InterPro" id="IPR013545">
    <property type="entry name" value="T2SS_protein-GspG_C"/>
</dbReference>
<dbReference type="GO" id="GO:0005886">
    <property type="term" value="C:plasma membrane"/>
    <property type="evidence" value="ECO:0007669"/>
    <property type="project" value="UniProtKB-SubCell"/>
</dbReference>
<evidence type="ECO:0000256" key="6">
    <source>
        <dbReference type="ARBA" id="ARBA00022519"/>
    </source>
</evidence>
<evidence type="ECO:0000256" key="3">
    <source>
        <dbReference type="ARBA" id="ARBA00020042"/>
    </source>
</evidence>
<keyword evidence="5" id="KW-0488">Methylation</keyword>
<dbReference type="PANTHER" id="PTHR30093:SF44">
    <property type="entry name" value="TYPE II SECRETION SYSTEM CORE PROTEIN G"/>
    <property type="match status" value="1"/>
</dbReference>
<dbReference type="Pfam" id="PF07963">
    <property type="entry name" value="N_methyl"/>
    <property type="match status" value="1"/>
</dbReference>
<accession>A0A486XV73</accession>